<keyword evidence="3" id="KW-1185">Reference proteome</keyword>
<protein>
    <submittedName>
        <fullName evidence="2">Uncharacterized protein</fullName>
    </submittedName>
</protein>
<evidence type="ECO:0000256" key="1">
    <source>
        <dbReference type="SAM" id="MobiDB-lite"/>
    </source>
</evidence>
<sequence>MLREKIARHVDGWIVKRDTDNAPRRIAEADIADLTDLLNAQIGRSEEEASAVLLPAFSGWIVQRARGERPSVLNIDDARGFLAFLPEAETAPSVDVVQPEEIAPSVEDAQSGGSPRGDIASIHSDDPSPAGTGEREAAHADAMPVRPEHVRVLGATPQRPVVREMPAQYLFEGLDLARFHIEQGV</sequence>
<proteinExistence type="predicted"/>
<gene>
    <name evidence="2" type="ORF">NF685_05205</name>
</gene>
<comment type="caution">
    <text evidence="2">The sequence shown here is derived from an EMBL/GenBank/DDBJ whole genome shotgun (WGS) entry which is preliminary data.</text>
</comment>
<evidence type="ECO:0000313" key="2">
    <source>
        <dbReference type="EMBL" id="MCO6159430.1"/>
    </source>
</evidence>
<feature type="region of interest" description="Disordered" evidence="1">
    <location>
        <begin position="105"/>
        <end position="146"/>
    </location>
</feature>
<name>A0ABT1CF01_9PROT</name>
<dbReference type="EMBL" id="JAMXQU010000003">
    <property type="protein sequence ID" value="MCO6159430.1"/>
    <property type="molecule type" value="Genomic_DNA"/>
</dbReference>
<reference evidence="2 3" key="1">
    <citation type="submission" date="2022-06" db="EMBL/GenBank/DDBJ databases">
        <title>Whole-genome of Asaia lannensis strain LMG 27011T.</title>
        <authorList>
            <person name="Sombolestani A."/>
        </authorList>
    </citation>
    <scope>NUCLEOTIDE SEQUENCE [LARGE SCALE GENOMIC DNA]</scope>
    <source>
        <strain evidence="2 3">NBRC 102526</strain>
    </source>
</reference>
<dbReference type="RefSeq" id="WP_252848872.1">
    <property type="nucleotide sequence ID" value="NZ_BAPW01000023.1"/>
</dbReference>
<dbReference type="Proteomes" id="UP001523401">
    <property type="component" value="Unassembled WGS sequence"/>
</dbReference>
<accession>A0ABT1CF01</accession>
<evidence type="ECO:0000313" key="3">
    <source>
        <dbReference type="Proteomes" id="UP001523401"/>
    </source>
</evidence>
<organism evidence="2 3">
    <name type="scientific">Asaia lannensis NBRC 102526</name>
    <dbReference type="NCBI Taxonomy" id="1307926"/>
    <lineage>
        <taxon>Bacteria</taxon>
        <taxon>Pseudomonadati</taxon>
        <taxon>Pseudomonadota</taxon>
        <taxon>Alphaproteobacteria</taxon>
        <taxon>Acetobacterales</taxon>
        <taxon>Acetobacteraceae</taxon>
        <taxon>Asaia</taxon>
    </lineage>
</organism>